<evidence type="ECO:0000313" key="3">
    <source>
        <dbReference type="Proteomes" id="UP000694404"/>
    </source>
</evidence>
<evidence type="ECO:0000313" key="2">
    <source>
        <dbReference type="Ensembl" id="ENSCABP00000027924.1"/>
    </source>
</evidence>
<dbReference type="Proteomes" id="UP000694404">
    <property type="component" value="Unplaced"/>
</dbReference>
<protein>
    <submittedName>
        <fullName evidence="2">Uncharacterized protein</fullName>
    </submittedName>
</protein>
<feature type="region of interest" description="Disordered" evidence="1">
    <location>
        <begin position="153"/>
        <end position="173"/>
    </location>
</feature>
<evidence type="ECO:0000256" key="1">
    <source>
        <dbReference type="SAM" id="MobiDB-lite"/>
    </source>
</evidence>
<feature type="compositionally biased region" description="Pro residues" evidence="1">
    <location>
        <begin position="50"/>
        <end position="70"/>
    </location>
</feature>
<organism evidence="2 3">
    <name type="scientific">Chelonoidis abingdonii</name>
    <name type="common">Abingdon island giant tortoise</name>
    <name type="synonym">Testudo abingdonii</name>
    <dbReference type="NCBI Taxonomy" id="106734"/>
    <lineage>
        <taxon>Eukaryota</taxon>
        <taxon>Metazoa</taxon>
        <taxon>Chordata</taxon>
        <taxon>Craniata</taxon>
        <taxon>Vertebrata</taxon>
        <taxon>Euteleostomi</taxon>
        <taxon>Archelosauria</taxon>
        <taxon>Testudinata</taxon>
        <taxon>Testudines</taxon>
        <taxon>Cryptodira</taxon>
        <taxon>Durocryptodira</taxon>
        <taxon>Testudinoidea</taxon>
        <taxon>Testudinidae</taxon>
        <taxon>Chelonoidis</taxon>
    </lineage>
</organism>
<accession>A0A8C0J718</accession>
<dbReference type="GeneTree" id="ENSGT00940000178967"/>
<sequence length="173" mass="18290">MLSSPLPLGYVPPRSILSCPAPHLVLSRPPSLRPRLPTPSSLTPTFLPQGPYPPMLSLSPPPPATRPRPPSSRHLTLLPTPGQRPGRPVAGPQPRPLSRPKQAQRPRPGPGPTFDHVAVDGGAELLAGHPVPVLPVDDPHLLEEGGLAALARAQQQDLDEALHPPPLRPSAVT</sequence>
<feature type="region of interest" description="Disordered" evidence="1">
    <location>
        <begin position="1"/>
        <end position="115"/>
    </location>
</feature>
<dbReference type="AlphaFoldDB" id="A0A8C0J718"/>
<proteinExistence type="predicted"/>
<dbReference type="Ensembl" id="ENSCABT00000030594.1">
    <property type="protein sequence ID" value="ENSCABP00000027924.1"/>
    <property type="gene ID" value="ENSCABG00000020529.1"/>
</dbReference>
<reference evidence="2" key="2">
    <citation type="submission" date="2025-09" db="UniProtKB">
        <authorList>
            <consortium name="Ensembl"/>
        </authorList>
    </citation>
    <scope>IDENTIFICATION</scope>
</reference>
<keyword evidence="3" id="KW-1185">Reference proteome</keyword>
<feature type="compositionally biased region" description="Pro residues" evidence="1">
    <location>
        <begin position="163"/>
        <end position="173"/>
    </location>
</feature>
<feature type="compositionally biased region" description="Low complexity" evidence="1">
    <location>
        <begin position="26"/>
        <end position="45"/>
    </location>
</feature>
<name>A0A8C0J718_CHEAB</name>
<reference evidence="2" key="1">
    <citation type="submission" date="2025-08" db="UniProtKB">
        <authorList>
            <consortium name="Ensembl"/>
        </authorList>
    </citation>
    <scope>IDENTIFICATION</scope>
</reference>